<keyword evidence="3" id="KW-1185">Reference proteome</keyword>
<evidence type="ECO:0000313" key="2">
    <source>
        <dbReference type="Ensembl" id="ENSSRHP00000071228.1"/>
    </source>
</evidence>
<dbReference type="AlphaFoldDB" id="A0A673KZG3"/>
<dbReference type="PANTHER" id="PTHR12752">
    <property type="entry name" value="PHOSPHOINOSITOL 3-PHOSPHATE-BINDING PROTEIN"/>
    <property type="match status" value="1"/>
</dbReference>
<dbReference type="Gene3D" id="2.30.29.30">
    <property type="entry name" value="Pleckstrin-homology domain (PH domain)/Phosphotyrosine-binding domain (PTB)"/>
    <property type="match status" value="1"/>
</dbReference>
<dbReference type="InterPro" id="IPR011993">
    <property type="entry name" value="PH-like_dom_sf"/>
</dbReference>
<dbReference type="Ensembl" id="ENSSRHT00000073172.1">
    <property type="protein sequence ID" value="ENSSRHP00000071228.1"/>
    <property type="gene ID" value="ENSSRHG00000035428.1"/>
</dbReference>
<dbReference type="GO" id="GO:0010314">
    <property type="term" value="F:phosphatidylinositol-5-phosphate binding"/>
    <property type="evidence" value="ECO:0007669"/>
    <property type="project" value="TreeGrafter"/>
</dbReference>
<evidence type="ECO:0000313" key="3">
    <source>
        <dbReference type="Proteomes" id="UP000472270"/>
    </source>
</evidence>
<dbReference type="Pfam" id="PF00169">
    <property type="entry name" value="PH"/>
    <property type="match status" value="1"/>
</dbReference>
<protein>
    <recommendedName>
        <fullName evidence="1">PH domain-containing protein</fullName>
    </recommendedName>
</protein>
<dbReference type="SUPFAM" id="SSF50729">
    <property type="entry name" value="PH domain-like"/>
    <property type="match status" value="1"/>
</dbReference>
<dbReference type="PROSITE" id="PS50003">
    <property type="entry name" value="PH_DOMAIN"/>
    <property type="match status" value="1"/>
</dbReference>
<organism evidence="2 3">
    <name type="scientific">Sinocyclocheilus rhinocerous</name>
    <dbReference type="NCBI Taxonomy" id="307959"/>
    <lineage>
        <taxon>Eukaryota</taxon>
        <taxon>Metazoa</taxon>
        <taxon>Chordata</taxon>
        <taxon>Craniata</taxon>
        <taxon>Vertebrata</taxon>
        <taxon>Euteleostomi</taxon>
        <taxon>Actinopterygii</taxon>
        <taxon>Neopterygii</taxon>
        <taxon>Teleostei</taxon>
        <taxon>Ostariophysi</taxon>
        <taxon>Cypriniformes</taxon>
        <taxon>Cyprinidae</taxon>
        <taxon>Cyprininae</taxon>
        <taxon>Sinocyclocheilus</taxon>
    </lineage>
</organism>
<reference evidence="2" key="1">
    <citation type="submission" date="2025-08" db="UniProtKB">
        <authorList>
            <consortium name="Ensembl"/>
        </authorList>
    </citation>
    <scope>IDENTIFICATION</scope>
</reference>
<reference evidence="2" key="2">
    <citation type="submission" date="2025-09" db="UniProtKB">
        <authorList>
            <consortium name="Ensembl"/>
        </authorList>
    </citation>
    <scope>IDENTIFICATION</scope>
</reference>
<dbReference type="InterPro" id="IPR001849">
    <property type="entry name" value="PH_domain"/>
</dbReference>
<dbReference type="GO" id="GO:0070273">
    <property type="term" value="F:phosphatidylinositol-4-phosphate binding"/>
    <property type="evidence" value="ECO:0007669"/>
    <property type="project" value="TreeGrafter"/>
</dbReference>
<dbReference type="PANTHER" id="PTHR12752:SF3">
    <property type="entry name" value="PLECKSTRIN HOMOLOGY DOMAIN-CONTAINING FAMILY A MEMBER 5"/>
    <property type="match status" value="1"/>
</dbReference>
<dbReference type="GO" id="GO:0080025">
    <property type="term" value="F:phosphatidylinositol-3,5-bisphosphate binding"/>
    <property type="evidence" value="ECO:0007669"/>
    <property type="project" value="TreeGrafter"/>
</dbReference>
<feature type="domain" description="PH" evidence="1">
    <location>
        <begin position="66"/>
        <end position="158"/>
    </location>
</feature>
<name>A0A673KZG3_9TELE</name>
<dbReference type="GO" id="GO:0005829">
    <property type="term" value="C:cytosol"/>
    <property type="evidence" value="ECO:0007669"/>
    <property type="project" value="TreeGrafter"/>
</dbReference>
<dbReference type="Proteomes" id="UP000472270">
    <property type="component" value="Unassembled WGS sequence"/>
</dbReference>
<dbReference type="GO" id="GO:0032266">
    <property type="term" value="F:phosphatidylinositol-3-phosphate binding"/>
    <property type="evidence" value="ECO:0007669"/>
    <property type="project" value="TreeGrafter"/>
</dbReference>
<sequence length="158" mass="18288">MRLVFHSDDLLSAFIIGGVQRSATSLTSVVSENSLLSPCLQLSRSSKKVHNFGKRSNSIKRNPNALVVKNGWLYKQDSTGMKMWKKRWFVLSDMCLFYYRDEKEEGILGSILLPSFRISMLSVDDHISRKYAFKVRDAFRISQTWPYFTYKCGLEEGR</sequence>
<accession>A0A673KZG3</accession>
<evidence type="ECO:0000259" key="1">
    <source>
        <dbReference type="PROSITE" id="PS50003"/>
    </source>
</evidence>
<proteinExistence type="predicted"/>